<organism evidence="1">
    <name type="scientific">uncultured Caudovirales phage</name>
    <dbReference type="NCBI Taxonomy" id="2100421"/>
    <lineage>
        <taxon>Viruses</taxon>
        <taxon>Duplodnaviria</taxon>
        <taxon>Heunggongvirae</taxon>
        <taxon>Uroviricota</taxon>
        <taxon>Caudoviricetes</taxon>
        <taxon>Peduoviridae</taxon>
        <taxon>Maltschvirus</taxon>
        <taxon>Maltschvirus maltsch</taxon>
    </lineage>
</organism>
<sequence length="122" mass="13830">MIANMTEIAAFVLALLHSSTNAHLMHWSTKSLSVHLALGDYYAQIIDLADQFAEAAMGRYEQLKDFPGDYHQATEPVAYLESMKSFVQEARQHLPQDSELQNLVDEIADLINSTLFKLRFLD</sequence>
<name>A0A6J7WGX1_9CAUD</name>
<proteinExistence type="predicted"/>
<reference evidence="1" key="1">
    <citation type="submission" date="2020-05" db="EMBL/GenBank/DDBJ databases">
        <authorList>
            <person name="Chiriac C."/>
            <person name="Salcher M."/>
            <person name="Ghai R."/>
            <person name="Kavagutti S V."/>
        </authorList>
    </citation>
    <scope>NUCLEOTIDE SEQUENCE</scope>
</reference>
<evidence type="ECO:0000313" key="1">
    <source>
        <dbReference type="EMBL" id="CAB5214198.1"/>
    </source>
</evidence>
<dbReference type="EMBL" id="LR798241">
    <property type="protein sequence ID" value="CAB5214198.1"/>
    <property type="molecule type" value="Genomic_DNA"/>
</dbReference>
<dbReference type="InterPro" id="IPR043876">
    <property type="entry name" value="DUF5856"/>
</dbReference>
<accession>A0A6J7WGX1</accession>
<gene>
    <name evidence="1" type="ORF">UFOVP195_33</name>
</gene>
<protein>
    <submittedName>
        <fullName evidence="1">Uncharacterized protein</fullName>
    </submittedName>
</protein>
<dbReference type="Pfam" id="PF19174">
    <property type="entry name" value="DUF5856"/>
    <property type="match status" value="1"/>
</dbReference>